<evidence type="ECO:0000256" key="2">
    <source>
        <dbReference type="ARBA" id="ARBA00007769"/>
    </source>
</evidence>
<comment type="similarity">
    <text evidence="2 13">Belongs to the isocitrate and isopropylmalate dehydrogenases family.</text>
</comment>
<dbReference type="AlphaFoldDB" id="A0A420XZA3"/>
<keyword evidence="17" id="KW-1185">Reference proteome</keyword>
<dbReference type="PROSITE" id="PS00470">
    <property type="entry name" value="IDH_IMDH"/>
    <property type="match status" value="1"/>
</dbReference>
<dbReference type="Pfam" id="PF00180">
    <property type="entry name" value="Iso_dh"/>
    <property type="match status" value="1"/>
</dbReference>
<name>A0A420XZA3_9PEZI</name>
<dbReference type="GO" id="GO:0000287">
    <property type="term" value="F:magnesium ion binding"/>
    <property type="evidence" value="ECO:0007669"/>
    <property type="project" value="InterPro"/>
</dbReference>
<evidence type="ECO:0000256" key="1">
    <source>
        <dbReference type="ARBA" id="ARBA00001936"/>
    </source>
</evidence>
<comment type="subunit">
    <text evidence="3 14">Homodimer.</text>
</comment>
<evidence type="ECO:0000313" key="17">
    <source>
        <dbReference type="Proteomes" id="UP000275385"/>
    </source>
</evidence>
<comment type="function">
    <text evidence="14">Catalyzes the oxidation of 3-carboxy-2-hydroxy-4-methylpentanoate (3-isopropylmalate) to 3-carboxy-4-methyl-2-oxopentanoate. The product decarboxylates to 4-methyl-2 oxopentanoate.</text>
</comment>
<dbReference type="EMBL" id="QVQW01000085">
    <property type="protein sequence ID" value="RKU40992.1"/>
    <property type="molecule type" value="Genomic_DNA"/>
</dbReference>
<evidence type="ECO:0000256" key="10">
    <source>
        <dbReference type="ARBA" id="ARBA00023027"/>
    </source>
</evidence>
<evidence type="ECO:0000256" key="9">
    <source>
        <dbReference type="ARBA" id="ARBA00023002"/>
    </source>
</evidence>
<dbReference type="InterPro" id="IPR011009">
    <property type="entry name" value="Kinase-like_dom_sf"/>
</dbReference>
<dbReference type="Pfam" id="PF01636">
    <property type="entry name" value="APH"/>
    <property type="match status" value="1"/>
</dbReference>
<comment type="cofactor">
    <cofactor evidence="14">
        <name>Mg(2+)</name>
        <dbReference type="ChEBI" id="CHEBI:18420"/>
    </cofactor>
    <cofactor evidence="14">
        <name>Mn(2+)</name>
        <dbReference type="ChEBI" id="CHEBI:29035"/>
    </cofactor>
    <text evidence="14">Binds 1 Mg(2+) or Mn(2+) ion per subunit.</text>
</comment>
<dbReference type="GO" id="GO:0009098">
    <property type="term" value="P:L-leucine biosynthetic process"/>
    <property type="evidence" value="ECO:0007669"/>
    <property type="project" value="UniProtKB-UniPathway"/>
</dbReference>
<evidence type="ECO:0000256" key="7">
    <source>
        <dbReference type="ARBA" id="ARBA00022723"/>
    </source>
</evidence>
<evidence type="ECO:0000256" key="6">
    <source>
        <dbReference type="ARBA" id="ARBA00022605"/>
    </source>
</evidence>
<evidence type="ECO:0000256" key="13">
    <source>
        <dbReference type="RuleBase" id="RU004443"/>
    </source>
</evidence>
<keyword evidence="7 14" id="KW-0479">Metal-binding</keyword>
<dbReference type="EC" id="1.1.1.85" evidence="4 14"/>
<dbReference type="SMART" id="SM01329">
    <property type="entry name" value="Iso_dh"/>
    <property type="match status" value="1"/>
</dbReference>
<dbReference type="PANTHER" id="PTHR42979:SF4">
    <property type="entry name" value="3-ISOPROPYLMALATE DEHYDROGENASE"/>
    <property type="match status" value="1"/>
</dbReference>
<dbReference type="FunFam" id="3.40.718.10:FF:000006">
    <property type="entry name" value="3-isopropylmalate dehydrogenase"/>
    <property type="match status" value="1"/>
</dbReference>
<comment type="pathway">
    <text evidence="14">Amino-acid biosynthesis; L-leucine biosynthesis; L-leucine from 3-methyl-2-oxobutanoate: step 3/4.</text>
</comment>
<dbReference type="PANTHER" id="PTHR42979">
    <property type="entry name" value="3-ISOPROPYLMALATE DEHYDROGENASE"/>
    <property type="match status" value="1"/>
</dbReference>
<dbReference type="UniPathway" id="UPA00048">
    <property type="reaction ID" value="UER00072"/>
</dbReference>
<evidence type="ECO:0000256" key="4">
    <source>
        <dbReference type="ARBA" id="ARBA00013101"/>
    </source>
</evidence>
<dbReference type="Gene3D" id="3.40.718.10">
    <property type="entry name" value="Isopropylmalate Dehydrogenase"/>
    <property type="match status" value="1"/>
</dbReference>
<keyword evidence="6" id="KW-0028">Amino-acid biosynthesis</keyword>
<comment type="catalytic activity">
    <reaction evidence="14">
        <text>(2R,3S)-3-isopropylmalate + NAD(+) = 4-methyl-2-oxopentanoate + CO2 + NADH</text>
        <dbReference type="Rhea" id="RHEA:32271"/>
        <dbReference type="ChEBI" id="CHEBI:16526"/>
        <dbReference type="ChEBI" id="CHEBI:17865"/>
        <dbReference type="ChEBI" id="CHEBI:35121"/>
        <dbReference type="ChEBI" id="CHEBI:57540"/>
        <dbReference type="ChEBI" id="CHEBI:57945"/>
        <dbReference type="EC" id="1.1.1.85"/>
    </reaction>
</comment>
<evidence type="ECO:0000313" key="16">
    <source>
        <dbReference type="EMBL" id="RKU40992.1"/>
    </source>
</evidence>
<keyword evidence="5 14" id="KW-0432">Leucine biosynthesis</keyword>
<dbReference type="GO" id="GO:0005829">
    <property type="term" value="C:cytosol"/>
    <property type="evidence" value="ECO:0007669"/>
    <property type="project" value="TreeGrafter"/>
</dbReference>
<keyword evidence="9 13" id="KW-0560">Oxidoreductase</keyword>
<proteinExistence type="inferred from homology"/>
<dbReference type="OrthoDB" id="419183at2759"/>
<evidence type="ECO:0000256" key="8">
    <source>
        <dbReference type="ARBA" id="ARBA00022842"/>
    </source>
</evidence>
<dbReference type="InterPro" id="IPR004429">
    <property type="entry name" value="Isopropylmalate_DH"/>
</dbReference>
<dbReference type="STRING" id="177199.A0A420XZA3"/>
<evidence type="ECO:0000256" key="3">
    <source>
        <dbReference type="ARBA" id="ARBA00011738"/>
    </source>
</evidence>
<reference evidence="16 17" key="1">
    <citation type="submission" date="2018-08" db="EMBL/GenBank/DDBJ databases">
        <title>Draft genome of the lignicolous fungus Coniochaeta pulveracea.</title>
        <authorList>
            <person name="Borstlap C.J."/>
            <person name="De Witt R.N."/>
            <person name="Botha A."/>
            <person name="Volschenk H."/>
        </authorList>
    </citation>
    <scope>NUCLEOTIDE SEQUENCE [LARGE SCALE GENOMIC DNA]</scope>
    <source>
        <strain evidence="16 17">CAB683</strain>
    </source>
</reference>
<dbReference type="Gene3D" id="3.90.1200.10">
    <property type="match status" value="1"/>
</dbReference>
<gene>
    <name evidence="16" type="ORF">DL546_003088</name>
</gene>
<keyword evidence="12 14" id="KW-0100">Branched-chain amino acid biosynthesis</keyword>
<dbReference type="NCBIfam" id="TIGR00169">
    <property type="entry name" value="leuB"/>
    <property type="match status" value="1"/>
</dbReference>
<evidence type="ECO:0000259" key="15">
    <source>
        <dbReference type="SMART" id="SM01329"/>
    </source>
</evidence>
<evidence type="ECO:0000256" key="11">
    <source>
        <dbReference type="ARBA" id="ARBA00023211"/>
    </source>
</evidence>
<dbReference type="SUPFAM" id="SSF56112">
    <property type="entry name" value="Protein kinase-like (PK-like)"/>
    <property type="match status" value="1"/>
</dbReference>
<dbReference type="GO" id="GO:0003862">
    <property type="term" value="F:3-isopropylmalate dehydrogenase activity"/>
    <property type="evidence" value="ECO:0007669"/>
    <property type="project" value="UniProtKB-EC"/>
</dbReference>
<accession>A0A420XZA3</accession>
<protein>
    <recommendedName>
        <fullName evidence="4 14">3-isopropylmalate dehydrogenase</fullName>
        <ecNumber evidence="4 14">1.1.1.85</ecNumber>
    </recommendedName>
</protein>
<dbReference type="InterPro" id="IPR024084">
    <property type="entry name" value="IsoPropMal-DH-like_dom"/>
</dbReference>
<sequence length="748" mass="81467">MSAPKTLRILVLPGDHVGPEIMAEALKVLDVVEQSRPDLRFQRDTDLVGGCSIDKHGVPVTDVVLEKALDSDAVLFGSIGGPEWAGAQPTPESGLLELRRKLNAFANLRPCEILVPSLVGASPIRPELVAGTKFIVVRENCGGAYFGEKREETDQASDLWVYSRSEVERLAQVSAAVARMLHASIAGGGDKSPKPVVWSADKANVLASGRLWRRATSDIFQREIPDVELRHQLADSMAMLMVKNPRQFNHSAIHTDNTFGDILSDISGGITGTLGVLPSASLAGVPGDGSCKGIYEPVHGSAPDISGKGLANPVAQILSVAMMLRYSFLLEEEAAAIEQAVIKVLDSKDNGGLAIRTGDLGGKARCSEQLGLPIPSSIEPLKVFAAYHSIYLLRYEGEPATKIPARKDADGSVTLFLRVSGRHLPRIKTENEVGVMTWVRQNTSIPVPAVVRFSADTDNAIGHEFTLLERVPGTSVHNIYDTLSDDDKRKLVEPLVAFLLELHSKPWPRGLVGGLKMEDGAITPGPPIEETFWQVPDIEKYWPGASVESLNPLLGGPFDGYTSYSTAALRCYIHAIETHPSLERFRTMVPQLSRFVVAINSEQYKSKLDNAKYILAHKDLHFGNIMCDPADPNLPITAVLDWEFSGVVPATRWNPVRAFLWNGKRDTQSKEEHTKMERLFETVCAEKGVLSLLEDVKPTSLQESMQTAVNHIRAIVEVCPRGQAQDKIGYTGLSDSVQGKIGYSSSNS</sequence>
<feature type="domain" description="Isopropylmalate dehydrogenase-like" evidence="15">
    <location>
        <begin position="8"/>
        <end position="370"/>
    </location>
</feature>
<dbReference type="Proteomes" id="UP000275385">
    <property type="component" value="Unassembled WGS sequence"/>
</dbReference>
<organism evidence="16 17">
    <name type="scientific">Coniochaeta pulveracea</name>
    <dbReference type="NCBI Taxonomy" id="177199"/>
    <lineage>
        <taxon>Eukaryota</taxon>
        <taxon>Fungi</taxon>
        <taxon>Dikarya</taxon>
        <taxon>Ascomycota</taxon>
        <taxon>Pezizomycotina</taxon>
        <taxon>Sordariomycetes</taxon>
        <taxon>Sordariomycetidae</taxon>
        <taxon>Coniochaetales</taxon>
        <taxon>Coniochaetaceae</taxon>
        <taxon>Coniochaeta</taxon>
    </lineage>
</organism>
<dbReference type="SUPFAM" id="SSF53659">
    <property type="entry name" value="Isocitrate/Isopropylmalate dehydrogenase-like"/>
    <property type="match status" value="1"/>
</dbReference>
<evidence type="ECO:0000256" key="12">
    <source>
        <dbReference type="ARBA" id="ARBA00023304"/>
    </source>
</evidence>
<keyword evidence="8" id="KW-0460">Magnesium</keyword>
<keyword evidence="11" id="KW-0464">Manganese</keyword>
<dbReference type="GO" id="GO:0051287">
    <property type="term" value="F:NAD binding"/>
    <property type="evidence" value="ECO:0007669"/>
    <property type="project" value="InterPro"/>
</dbReference>
<dbReference type="InterPro" id="IPR002575">
    <property type="entry name" value="Aminoglycoside_PTrfase"/>
</dbReference>
<comment type="cofactor">
    <cofactor evidence="1">
        <name>Mn(2+)</name>
        <dbReference type="ChEBI" id="CHEBI:29035"/>
    </cofactor>
</comment>
<evidence type="ECO:0000256" key="5">
    <source>
        <dbReference type="ARBA" id="ARBA00022430"/>
    </source>
</evidence>
<evidence type="ECO:0000256" key="14">
    <source>
        <dbReference type="RuleBase" id="RU004445"/>
    </source>
</evidence>
<comment type="caution">
    <text evidence="16">The sequence shown here is derived from an EMBL/GenBank/DDBJ whole genome shotgun (WGS) entry which is preliminary data.</text>
</comment>
<dbReference type="InterPro" id="IPR019818">
    <property type="entry name" value="IsoCit/isopropylmalate_DH_CS"/>
</dbReference>
<keyword evidence="10 14" id="KW-0520">NAD</keyword>